<proteinExistence type="predicted"/>
<name>A0A930BTA1_9RHOO</name>
<dbReference type="Pfam" id="PF07042">
    <property type="entry name" value="TrfA"/>
    <property type="match status" value="1"/>
</dbReference>
<dbReference type="InterPro" id="IPR010751">
    <property type="entry name" value="TrfA"/>
</dbReference>
<feature type="region of interest" description="Disordered" evidence="1">
    <location>
        <begin position="289"/>
        <end position="310"/>
    </location>
</feature>
<sequence>MDHSGPQLQIDFPEPAESAANIKIAQIQDRARERQERDAIAAGLPDWPENKRGLPNGALRSALFGISPKERRTYAVERHIASIDGLEVFITRGPNLMQHHLDVWEQCLRLGRDQGTGRRIEFTAYAFLKSIGRNTGKSDCEWLKNALYDLAACVVRITDGNRTYFGPMIHGGTRDELTGRYVIEINPKIALLYGTGRWTQLDYAQRQQLRRHPLAQWLHAFYSTHAVPYRYKVETIRHLCGADKEGELWKFRQVLRRALDQLARATGWLCEIDGRDCLVVRKQSESQAAIGTAGRPSEAKLSTTSTADTG</sequence>
<reference evidence="2" key="1">
    <citation type="submission" date="2020-04" db="EMBL/GenBank/DDBJ databases">
        <title>Deep metagenomics examines the oral microbiome during advanced dental caries in children, revealing novel taxa and co-occurrences with host molecules.</title>
        <authorList>
            <person name="Baker J.L."/>
            <person name="Morton J.T."/>
            <person name="Dinis M."/>
            <person name="Alvarez R."/>
            <person name="Tran N.C."/>
            <person name="Knight R."/>
            <person name="Edlund A."/>
        </authorList>
    </citation>
    <scope>NUCLEOTIDE SEQUENCE</scope>
    <source>
        <strain evidence="2">JCVI_32_bin.24</strain>
    </source>
</reference>
<comment type="caution">
    <text evidence="2">The sequence shown here is derived from an EMBL/GenBank/DDBJ whole genome shotgun (WGS) entry which is preliminary data.</text>
</comment>
<protein>
    <submittedName>
        <fullName evidence="2">Replication initiator protein A</fullName>
    </submittedName>
</protein>
<feature type="compositionally biased region" description="Polar residues" evidence="1">
    <location>
        <begin position="300"/>
        <end position="310"/>
    </location>
</feature>
<gene>
    <name evidence="2" type="ORF">HXL68_07430</name>
</gene>
<evidence type="ECO:0000313" key="3">
    <source>
        <dbReference type="Proteomes" id="UP000718593"/>
    </source>
</evidence>
<dbReference type="Proteomes" id="UP000718593">
    <property type="component" value="Unassembled WGS sequence"/>
</dbReference>
<dbReference type="EMBL" id="JABZMI010000119">
    <property type="protein sequence ID" value="MBF1164856.1"/>
    <property type="molecule type" value="Genomic_DNA"/>
</dbReference>
<dbReference type="AlphaFoldDB" id="A0A930BTA1"/>
<accession>A0A930BTA1</accession>
<organism evidence="2 3">
    <name type="scientific">Dechloromonas agitata</name>
    <dbReference type="NCBI Taxonomy" id="73030"/>
    <lineage>
        <taxon>Bacteria</taxon>
        <taxon>Pseudomonadati</taxon>
        <taxon>Pseudomonadota</taxon>
        <taxon>Betaproteobacteria</taxon>
        <taxon>Rhodocyclales</taxon>
        <taxon>Azonexaceae</taxon>
        <taxon>Dechloromonas</taxon>
    </lineage>
</organism>
<evidence type="ECO:0000256" key="1">
    <source>
        <dbReference type="SAM" id="MobiDB-lite"/>
    </source>
</evidence>
<evidence type="ECO:0000313" key="2">
    <source>
        <dbReference type="EMBL" id="MBF1164856.1"/>
    </source>
</evidence>